<name>A0ABW3S1W5_9BACL</name>
<accession>A0ABW3S1W5</accession>
<dbReference type="InterPro" id="IPR009476">
    <property type="entry name" value="DUF1097"/>
</dbReference>
<keyword evidence="1" id="KW-0812">Transmembrane</keyword>
<feature type="transmembrane region" description="Helical" evidence="1">
    <location>
        <begin position="75"/>
        <end position="93"/>
    </location>
</feature>
<feature type="transmembrane region" description="Helical" evidence="1">
    <location>
        <begin position="12"/>
        <end position="38"/>
    </location>
</feature>
<dbReference type="EMBL" id="JBHTLM010000020">
    <property type="protein sequence ID" value="MFD1178777.1"/>
    <property type="molecule type" value="Genomic_DNA"/>
</dbReference>
<feature type="transmembrane region" description="Helical" evidence="1">
    <location>
        <begin position="50"/>
        <end position="69"/>
    </location>
</feature>
<keyword evidence="3" id="KW-1185">Reference proteome</keyword>
<keyword evidence="1" id="KW-1133">Transmembrane helix</keyword>
<comment type="caution">
    <text evidence="2">The sequence shown here is derived from an EMBL/GenBank/DDBJ whole genome shotgun (WGS) entry which is preliminary data.</text>
</comment>
<dbReference type="Pfam" id="PF06496">
    <property type="entry name" value="DUF1097"/>
    <property type="match status" value="1"/>
</dbReference>
<organism evidence="2 3">
    <name type="scientific">Paenibacillus puldeungensis</name>
    <dbReference type="NCBI Taxonomy" id="696536"/>
    <lineage>
        <taxon>Bacteria</taxon>
        <taxon>Bacillati</taxon>
        <taxon>Bacillota</taxon>
        <taxon>Bacilli</taxon>
        <taxon>Bacillales</taxon>
        <taxon>Paenibacillaceae</taxon>
        <taxon>Paenibacillus</taxon>
    </lineage>
</organism>
<feature type="transmembrane region" description="Helical" evidence="1">
    <location>
        <begin position="100"/>
        <end position="118"/>
    </location>
</feature>
<dbReference type="RefSeq" id="WP_379321217.1">
    <property type="nucleotide sequence ID" value="NZ_JBHTLM010000020.1"/>
</dbReference>
<sequence>MKLTKLDFSVAILAGLTCLTMYFNLPVWALFIGWAWYFALGAKPGAFKEAIPAMLLGYVLAAVAVVVYAASGHQMIALVLTVAVTVFLIMLSLKTSVFSCSLASFNAYSCMFAGYYAGNFPKVESISLDLNNVLICVLWLVLANVVGLLCGYISVTVGNLGNKSK</sequence>
<evidence type="ECO:0000313" key="3">
    <source>
        <dbReference type="Proteomes" id="UP001597262"/>
    </source>
</evidence>
<dbReference type="Proteomes" id="UP001597262">
    <property type="component" value="Unassembled WGS sequence"/>
</dbReference>
<protein>
    <submittedName>
        <fullName evidence="2">DUF1097 domain-containing protein</fullName>
    </submittedName>
</protein>
<evidence type="ECO:0000256" key="1">
    <source>
        <dbReference type="SAM" id="Phobius"/>
    </source>
</evidence>
<evidence type="ECO:0000313" key="2">
    <source>
        <dbReference type="EMBL" id="MFD1178777.1"/>
    </source>
</evidence>
<proteinExistence type="predicted"/>
<feature type="transmembrane region" description="Helical" evidence="1">
    <location>
        <begin position="130"/>
        <end position="155"/>
    </location>
</feature>
<reference evidence="3" key="1">
    <citation type="journal article" date="2019" name="Int. J. Syst. Evol. Microbiol.">
        <title>The Global Catalogue of Microorganisms (GCM) 10K type strain sequencing project: providing services to taxonomists for standard genome sequencing and annotation.</title>
        <authorList>
            <consortium name="The Broad Institute Genomics Platform"/>
            <consortium name="The Broad Institute Genome Sequencing Center for Infectious Disease"/>
            <person name="Wu L."/>
            <person name="Ma J."/>
        </authorList>
    </citation>
    <scope>NUCLEOTIDE SEQUENCE [LARGE SCALE GENOMIC DNA]</scope>
    <source>
        <strain evidence="3">CCUG 59189</strain>
    </source>
</reference>
<keyword evidence="1" id="KW-0472">Membrane</keyword>
<gene>
    <name evidence="2" type="ORF">ACFQ3W_21100</name>
</gene>